<dbReference type="EC" id="2.5.1.18" evidence="7"/>
<accession>A0A1U8HYP3</accession>
<dbReference type="FunFam" id="3.40.30.10:FF:000014">
    <property type="entry name" value="Tau class glutathione S-transferase"/>
    <property type="match status" value="1"/>
</dbReference>
<reference evidence="10 11" key="2">
    <citation type="submission" date="2025-04" db="UniProtKB">
        <authorList>
            <consortium name="RefSeq"/>
        </authorList>
    </citation>
    <scope>IDENTIFICATION</scope>
    <source>
        <tissue evidence="10 11">Leaf</tissue>
    </source>
</reference>
<dbReference type="Gene3D" id="3.40.30.10">
    <property type="entry name" value="Glutaredoxin"/>
    <property type="match status" value="1"/>
</dbReference>
<keyword evidence="3" id="KW-0216">Detoxification</keyword>
<organism evidence="9 10">
    <name type="scientific">Gossypium hirsutum</name>
    <name type="common">Upland cotton</name>
    <name type="synonym">Gossypium mexicanum</name>
    <dbReference type="NCBI Taxonomy" id="3635"/>
    <lineage>
        <taxon>Eukaryota</taxon>
        <taxon>Viridiplantae</taxon>
        <taxon>Streptophyta</taxon>
        <taxon>Embryophyta</taxon>
        <taxon>Tracheophyta</taxon>
        <taxon>Spermatophyta</taxon>
        <taxon>Magnoliopsida</taxon>
        <taxon>eudicotyledons</taxon>
        <taxon>Gunneridae</taxon>
        <taxon>Pentapetalae</taxon>
        <taxon>rosids</taxon>
        <taxon>malvids</taxon>
        <taxon>Malvales</taxon>
        <taxon>Malvaceae</taxon>
        <taxon>Malvoideae</taxon>
        <taxon>Gossypium</taxon>
    </lineage>
</organism>
<gene>
    <name evidence="10 11" type="primary">LOC107891004</name>
</gene>
<dbReference type="InterPro" id="IPR004045">
    <property type="entry name" value="Glutathione_S-Trfase_N"/>
</dbReference>
<feature type="domain" description="GST N-terminal" evidence="8">
    <location>
        <begin position="3"/>
        <end position="83"/>
    </location>
</feature>
<evidence type="ECO:0000256" key="7">
    <source>
        <dbReference type="RuleBase" id="RU369102"/>
    </source>
</evidence>
<dbReference type="Gene3D" id="1.20.1050.10">
    <property type="match status" value="1"/>
</dbReference>
<dbReference type="STRING" id="3635.A0A1U8HYP3"/>
<dbReference type="KEGG" id="ghi:107891004"/>
<dbReference type="RefSeq" id="XP_016671110.1">
    <property type="nucleotide sequence ID" value="XM_016815621.1"/>
</dbReference>
<dbReference type="CDD" id="cd03058">
    <property type="entry name" value="GST_N_Tau"/>
    <property type="match status" value="1"/>
</dbReference>
<evidence type="ECO:0000313" key="11">
    <source>
        <dbReference type="RefSeq" id="XP_016671112.1"/>
    </source>
</evidence>
<dbReference type="SFLD" id="SFLDS00019">
    <property type="entry name" value="Glutathione_Transferase_(cytos"/>
    <property type="match status" value="1"/>
</dbReference>
<comment type="function">
    <text evidence="7">Is involved in the conjugation of reduced glutathione to a wide number of exogenous and endogenous hydrophobic electrophiles.</text>
</comment>
<dbReference type="Pfam" id="PF02798">
    <property type="entry name" value="GST_N"/>
    <property type="match status" value="1"/>
</dbReference>
<evidence type="ECO:0000256" key="4">
    <source>
        <dbReference type="ARBA" id="ARBA00022679"/>
    </source>
</evidence>
<dbReference type="GO" id="GO:0004364">
    <property type="term" value="F:glutathione transferase activity"/>
    <property type="evidence" value="ECO:0000318"/>
    <property type="project" value="GO_Central"/>
</dbReference>
<evidence type="ECO:0000259" key="8">
    <source>
        <dbReference type="PROSITE" id="PS50404"/>
    </source>
</evidence>
<proteinExistence type="inferred from homology"/>
<keyword evidence="9" id="KW-1185">Reference proteome</keyword>
<dbReference type="PaxDb" id="3635-A0A1U8HYP3"/>
<dbReference type="InterPro" id="IPR040079">
    <property type="entry name" value="Glutathione_S-Trfase"/>
</dbReference>
<dbReference type="PROSITE" id="PS50404">
    <property type="entry name" value="GST_NTER"/>
    <property type="match status" value="1"/>
</dbReference>
<dbReference type="GeneID" id="107891004"/>
<dbReference type="SUPFAM" id="SSF52833">
    <property type="entry name" value="Thioredoxin-like"/>
    <property type="match status" value="1"/>
</dbReference>
<comment type="subcellular location">
    <subcellularLocation>
        <location evidence="1 7">Cytoplasm</location>
        <location evidence="1 7">Cytosol</location>
    </subcellularLocation>
</comment>
<dbReference type="Proteomes" id="UP000818029">
    <property type="component" value="Chromosome D09"/>
</dbReference>
<evidence type="ECO:0000313" key="10">
    <source>
        <dbReference type="RefSeq" id="XP_016671110.1"/>
    </source>
</evidence>
<sequence length="217" mass="24912">MGEEVKVFGFWASPYSHRVELALSLKGVPYEYIEEDILKNKSDLLLKYNPIHKKVLVFLHKEKPIVESIVILEYIEETWKANPILPQNLHDKAIDRFWIKFIDDKCLPAIRKATFSPENERQTAVEEACFSDVCYLLLPFPLPLPLPFPLPLGLQISLVKDFFRFLLHPGKSTMNASISTSRDHKFGAMAEMLSKASTMVFRIEPMLTPTTIQMMSA</sequence>
<evidence type="ECO:0000256" key="1">
    <source>
        <dbReference type="ARBA" id="ARBA00004514"/>
    </source>
</evidence>
<reference evidence="9" key="1">
    <citation type="journal article" date="2020" name="Nat. Genet.">
        <title>Genomic diversifications of five Gossypium allopolyploid species and their impact on cotton improvement.</title>
        <authorList>
            <person name="Chen Z.J."/>
            <person name="Sreedasyam A."/>
            <person name="Ando A."/>
            <person name="Song Q."/>
            <person name="De Santiago L.M."/>
            <person name="Hulse-Kemp A.M."/>
            <person name="Ding M."/>
            <person name="Ye W."/>
            <person name="Kirkbride R.C."/>
            <person name="Jenkins J."/>
            <person name="Plott C."/>
            <person name="Lovell J."/>
            <person name="Lin Y.M."/>
            <person name="Vaughn R."/>
            <person name="Liu B."/>
            <person name="Simpson S."/>
            <person name="Scheffler B.E."/>
            <person name="Wen L."/>
            <person name="Saski C.A."/>
            <person name="Grover C.E."/>
            <person name="Hu G."/>
            <person name="Conover J.L."/>
            <person name="Carlson J.W."/>
            <person name="Shu S."/>
            <person name="Boston L.B."/>
            <person name="Williams M."/>
            <person name="Peterson D.G."/>
            <person name="McGee K."/>
            <person name="Jones D.C."/>
            <person name="Wendel J.F."/>
            <person name="Stelly D.M."/>
            <person name="Grimwood J."/>
            <person name="Schmutz J."/>
        </authorList>
    </citation>
    <scope>NUCLEOTIDE SEQUENCE [LARGE SCALE GENOMIC DNA]</scope>
    <source>
        <strain evidence="9">cv. TM-1</strain>
    </source>
</reference>
<evidence type="ECO:0000256" key="2">
    <source>
        <dbReference type="ARBA" id="ARBA00022490"/>
    </source>
</evidence>
<dbReference type="InterPro" id="IPR045073">
    <property type="entry name" value="Omega/Tau-like"/>
</dbReference>
<keyword evidence="2 7" id="KW-0963">Cytoplasm</keyword>
<dbReference type="GO" id="GO:0009407">
    <property type="term" value="P:toxin catabolic process"/>
    <property type="evidence" value="ECO:0007669"/>
    <property type="project" value="UniProtKB-ARBA"/>
</dbReference>
<comment type="similarity">
    <text evidence="5">Belongs to the GST superfamily. Tau family.</text>
</comment>
<dbReference type="RefSeq" id="XP_016671112.1">
    <property type="nucleotide sequence ID" value="XM_016815623.1"/>
</dbReference>
<evidence type="ECO:0000256" key="5">
    <source>
        <dbReference type="ARBA" id="ARBA00025743"/>
    </source>
</evidence>
<evidence type="ECO:0000256" key="6">
    <source>
        <dbReference type="ARBA" id="ARBA00047960"/>
    </source>
</evidence>
<dbReference type="PANTHER" id="PTHR11260:SF676">
    <property type="entry name" value="GLUTATHIONE S-TRANSFERASE U8"/>
    <property type="match status" value="1"/>
</dbReference>
<evidence type="ECO:0000313" key="9">
    <source>
        <dbReference type="Proteomes" id="UP000818029"/>
    </source>
</evidence>
<dbReference type="InterPro" id="IPR036249">
    <property type="entry name" value="Thioredoxin-like_sf"/>
</dbReference>
<dbReference type="GO" id="GO:0005737">
    <property type="term" value="C:cytoplasm"/>
    <property type="evidence" value="ECO:0000318"/>
    <property type="project" value="GO_Central"/>
</dbReference>
<dbReference type="PANTHER" id="PTHR11260">
    <property type="entry name" value="GLUTATHIONE S-TRANSFERASE, GST, SUPERFAMILY, GST DOMAIN CONTAINING"/>
    <property type="match status" value="1"/>
</dbReference>
<evidence type="ECO:0000256" key="3">
    <source>
        <dbReference type="ARBA" id="ARBA00022575"/>
    </source>
</evidence>
<name>A0A1U8HYP3_GOSHI</name>
<comment type="catalytic activity">
    <reaction evidence="6 7">
        <text>RX + glutathione = an S-substituted glutathione + a halide anion + H(+)</text>
        <dbReference type="Rhea" id="RHEA:16437"/>
        <dbReference type="ChEBI" id="CHEBI:15378"/>
        <dbReference type="ChEBI" id="CHEBI:16042"/>
        <dbReference type="ChEBI" id="CHEBI:17792"/>
        <dbReference type="ChEBI" id="CHEBI:57925"/>
        <dbReference type="ChEBI" id="CHEBI:90779"/>
        <dbReference type="EC" id="2.5.1.18"/>
    </reaction>
</comment>
<dbReference type="GO" id="GO:0006749">
    <property type="term" value="P:glutathione metabolic process"/>
    <property type="evidence" value="ECO:0000318"/>
    <property type="project" value="GO_Central"/>
</dbReference>
<dbReference type="SFLD" id="SFLDG00358">
    <property type="entry name" value="Main_(cytGST)"/>
    <property type="match status" value="1"/>
</dbReference>
<dbReference type="AlphaFoldDB" id="A0A1U8HYP3"/>
<protein>
    <recommendedName>
        <fullName evidence="7">Glutathione S-transferase</fullName>
        <ecNumber evidence="7">2.5.1.18</ecNumber>
    </recommendedName>
</protein>
<keyword evidence="4 7" id="KW-0808">Transferase</keyword>
<dbReference type="GO" id="GO:0005829">
    <property type="term" value="C:cytosol"/>
    <property type="evidence" value="ECO:0007669"/>
    <property type="project" value="UniProtKB-SubCell"/>
</dbReference>